<dbReference type="VEuPathDB" id="FungiDB:EYZ11_005804"/>
<feature type="domain" description="NmrA-like" evidence="3">
    <location>
        <begin position="17"/>
        <end position="242"/>
    </location>
</feature>
<sequence>MLIVLDTKFDATAGCEKVIVVYGATGVQGSAVALSLLKSQQHFIVRALTRNPQSEKAQELARLGAEVVKADGFNDDDMKAALTGSWGFWLNTHHHDPAVTTPFGPTDEDLGRRLVTIAAQAGVKVFIYSTCESPDEFTNGKAPVPGMDAKHRVELFAREFEEFDSVIGAFPGWYFENFITPVYAQSFGGFPIYEDSEGYLTFTSPLVGGEGKVQTVSVADDFGEMVHGMFLNPEKWKNQTIQCLMTGKKARYIPMSSYMDFPTHDNTVLIELRDVYKYTQNNNGWFFGNPDDIVTCQHLKNEARQDKGLTPEPVISMRDYFIKHYGSKS</sequence>
<dbReference type="PANTHER" id="PTHR42748:SF7">
    <property type="entry name" value="NMRA LIKE REDOX SENSOR 1-RELATED"/>
    <property type="match status" value="1"/>
</dbReference>
<dbReference type="Gene3D" id="3.40.50.720">
    <property type="entry name" value="NAD(P)-binding Rossmann-like Domain"/>
    <property type="match status" value="1"/>
</dbReference>
<evidence type="ECO:0000256" key="2">
    <source>
        <dbReference type="ARBA" id="ARBA00022857"/>
    </source>
</evidence>
<accession>A0A5M9MUF8</accession>
<dbReference type="InterPro" id="IPR008030">
    <property type="entry name" value="NmrA-like"/>
</dbReference>
<dbReference type="VEuPathDB" id="FungiDB:EYZ11_005807"/>
<dbReference type="EMBL" id="QUQM01000001">
    <property type="protein sequence ID" value="KAA8649576.1"/>
    <property type="molecule type" value="Genomic_DNA"/>
</dbReference>
<evidence type="ECO:0000256" key="1">
    <source>
        <dbReference type="ARBA" id="ARBA00006328"/>
    </source>
</evidence>
<dbReference type="SUPFAM" id="SSF51735">
    <property type="entry name" value="NAD(P)-binding Rossmann-fold domains"/>
    <property type="match status" value="1"/>
</dbReference>
<proteinExistence type="inferred from homology"/>
<dbReference type="GeneID" id="54324949"/>
<organism evidence="4 5">
    <name type="scientific">Aspergillus tanneri</name>
    <dbReference type="NCBI Taxonomy" id="1220188"/>
    <lineage>
        <taxon>Eukaryota</taxon>
        <taxon>Fungi</taxon>
        <taxon>Dikarya</taxon>
        <taxon>Ascomycota</taxon>
        <taxon>Pezizomycotina</taxon>
        <taxon>Eurotiomycetes</taxon>
        <taxon>Eurotiomycetidae</taxon>
        <taxon>Eurotiales</taxon>
        <taxon>Aspergillaceae</taxon>
        <taxon>Aspergillus</taxon>
        <taxon>Aspergillus subgen. Circumdati</taxon>
    </lineage>
</organism>
<evidence type="ECO:0000313" key="5">
    <source>
        <dbReference type="Proteomes" id="UP000324241"/>
    </source>
</evidence>
<dbReference type="InterPro" id="IPR036291">
    <property type="entry name" value="NAD(P)-bd_dom_sf"/>
</dbReference>
<comment type="caution">
    <text evidence="4">The sequence shown here is derived from an EMBL/GenBank/DDBJ whole genome shotgun (WGS) entry which is preliminary data.</text>
</comment>
<dbReference type="PANTHER" id="PTHR42748">
    <property type="entry name" value="NITROGEN METABOLITE REPRESSION PROTEIN NMRA FAMILY MEMBER"/>
    <property type="match status" value="1"/>
</dbReference>
<dbReference type="OrthoDB" id="300709at2759"/>
<dbReference type="Proteomes" id="UP000324241">
    <property type="component" value="Unassembled WGS sequence"/>
</dbReference>
<evidence type="ECO:0000259" key="3">
    <source>
        <dbReference type="Pfam" id="PF05368"/>
    </source>
</evidence>
<reference evidence="4 5" key="1">
    <citation type="submission" date="2019-08" db="EMBL/GenBank/DDBJ databases">
        <title>The genome sequence of a newly discovered highly antifungal drug resistant Aspergillus species, Aspergillus tanneri NIH 1004.</title>
        <authorList>
            <person name="Mounaud S."/>
            <person name="Singh I."/>
            <person name="Joardar V."/>
            <person name="Pakala S."/>
            <person name="Pakala S."/>
            <person name="Venepally P."/>
            <person name="Chung J.K."/>
            <person name="Losada L."/>
            <person name="Nierman W.C."/>
        </authorList>
    </citation>
    <scope>NUCLEOTIDE SEQUENCE [LARGE SCALE GENOMIC DNA]</scope>
    <source>
        <strain evidence="4 5">NIH1004</strain>
    </source>
</reference>
<name>A0A5M9MUF8_9EURO</name>
<comment type="similarity">
    <text evidence="1">Belongs to the NmrA-type oxidoreductase family.</text>
</comment>
<dbReference type="AlphaFoldDB" id="A0A5M9MUF8"/>
<dbReference type="RefSeq" id="XP_033428937.1">
    <property type="nucleotide sequence ID" value="XM_033566942.1"/>
</dbReference>
<protein>
    <recommendedName>
        <fullName evidence="3">NmrA-like domain-containing protein</fullName>
    </recommendedName>
</protein>
<evidence type="ECO:0000313" key="4">
    <source>
        <dbReference type="EMBL" id="KAA8649576.1"/>
    </source>
</evidence>
<dbReference type="InterPro" id="IPR051164">
    <property type="entry name" value="NmrA-like_oxidored"/>
</dbReference>
<gene>
    <name evidence="4" type="ORF">ATNIH1004_002247</name>
</gene>
<dbReference type="Pfam" id="PF05368">
    <property type="entry name" value="NmrA"/>
    <property type="match status" value="1"/>
</dbReference>
<keyword evidence="2" id="KW-0521">NADP</keyword>